<evidence type="ECO:0000313" key="6">
    <source>
        <dbReference type="Proteomes" id="UP000693970"/>
    </source>
</evidence>
<dbReference type="AlphaFoldDB" id="A0A9K3LX43"/>
<dbReference type="CDD" id="cd20071">
    <property type="entry name" value="SET_SMYD"/>
    <property type="match status" value="1"/>
</dbReference>
<dbReference type="GO" id="GO:0042799">
    <property type="term" value="F:histone H4K20 methyltransferase activity"/>
    <property type="evidence" value="ECO:0007669"/>
    <property type="project" value="TreeGrafter"/>
</dbReference>
<dbReference type="Proteomes" id="UP000693970">
    <property type="component" value="Unassembled WGS sequence"/>
</dbReference>
<dbReference type="GO" id="GO:0032259">
    <property type="term" value="P:methylation"/>
    <property type="evidence" value="ECO:0007669"/>
    <property type="project" value="UniProtKB-KW"/>
</dbReference>
<dbReference type="EMBL" id="JAGRRH010000005">
    <property type="protein sequence ID" value="KAG7369727.1"/>
    <property type="molecule type" value="Genomic_DNA"/>
</dbReference>
<dbReference type="InterPro" id="IPR001214">
    <property type="entry name" value="SET_dom"/>
</dbReference>
<evidence type="ECO:0000256" key="2">
    <source>
        <dbReference type="ARBA" id="ARBA00022679"/>
    </source>
</evidence>
<dbReference type="SMART" id="SM00317">
    <property type="entry name" value="SET"/>
    <property type="match status" value="1"/>
</dbReference>
<evidence type="ECO:0000313" key="5">
    <source>
        <dbReference type="EMBL" id="KAG7369727.1"/>
    </source>
</evidence>
<reference evidence="5" key="1">
    <citation type="journal article" date="2021" name="Sci. Rep.">
        <title>Diploid genomic architecture of Nitzschia inconspicua, an elite biomass production diatom.</title>
        <authorList>
            <person name="Oliver A."/>
            <person name="Podell S."/>
            <person name="Pinowska A."/>
            <person name="Traller J.C."/>
            <person name="Smith S.R."/>
            <person name="McClure R."/>
            <person name="Beliaev A."/>
            <person name="Bohutskyi P."/>
            <person name="Hill E.A."/>
            <person name="Rabines A."/>
            <person name="Zheng H."/>
            <person name="Allen L.Z."/>
            <person name="Kuo A."/>
            <person name="Grigoriev I.V."/>
            <person name="Allen A.E."/>
            <person name="Hazlebeck D."/>
            <person name="Allen E.E."/>
        </authorList>
    </citation>
    <scope>NUCLEOTIDE SEQUENCE</scope>
    <source>
        <strain evidence="5">Hildebrandi</strain>
    </source>
</reference>
<comment type="caution">
    <text evidence="5">The sequence shown here is derived from an EMBL/GenBank/DDBJ whole genome shotgun (WGS) entry which is preliminary data.</text>
</comment>
<name>A0A9K3LX43_9STRA</name>
<proteinExistence type="predicted"/>
<dbReference type="PROSITE" id="PS50280">
    <property type="entry name" value="SET"/>
    <property type="match status" value="1"/>
</dbReference>
<evidence type="ECO:0000259" key="4">
    <source>
        <dbReference type="PROSITE" id="PS50280"/>
    </source>
</evidence>
<dbReference type="PANTHER" id="PTHR46402">
    <property type="entry name" value="SET AND MYND DOMAIN-CONTAINING PROTEIN 5"/>
    <property type="match status" value="1"/>
</dbReference>
<protein>
    <submittedName>
        <fullName evidence="5">SET methyltransferase domain containing protein</fullName>
    </submittedName>
</protein>
<dbReference type="PANTHER" id="PTHR46402:SF2">
    <property type="entry name" value="HISTONE-LYSINE N-TRIMETHYLTRANSFERASE SMYD5"/>
    <property type="match status" value="1"/>
</dbReference>
<gene>
    <name evidence="5" type="ORF">IV203_027473</name>
</gene>
<accession>A0A9K3LX43</accession>
<dbReference type="OrthoDB" id="194692at2759"/>
<evidence type="ECO:0000256" key="1">
    <source>
        <dbReference type="ARBA" id="ARBA00022603"/>
    </source>
</evidence>
<reference evidence="5" key="2">
    <citation type="submission" date="2021-04" db="EMBL/GenBank/DDBJ databases">
        <authorList>
            <person name="Podell S."/>
        </authorList>
    </citation>
    <scope>NUCLEOTIDE SEQUENCE</scope>
    <source>
        <strain evidence="5">Hildebrandi</strain>
    </source>
</reference>
<keyword evidence="1 5" id="KW-0489">Methyltransferase</keyword>
<keyword evidence="2" id="KW-0808">Transferase</keyword>
<keyword evidence="6" id="KW-1185">Reference proteome</keyword>
<organism evidence="5 6">
    <name type="scientific">Nitzschia inconspicua</name>
    <dbReference type="NCBI Taxonomy" id="303405"/>
    <lineage>
        <taxon>Eukaryota</taxon>
        <taxon>Sar</taxon>
        <taxon>Stramenopiles</taxon>
        <taxon>Ochrophyta</taxon>
        <taxon>Bacillariophyta</taxon>
        <taxon>Bacillariophyceae</taxon>
        <taxon>Bacillariophycidae</taxon>
        <taxon>Bacillariales</taxon>
        <taxon>Bacillariaceae</taxon>
        <taxon>Nitzschia</taxon>
    </lineage>
</organism>
<dbReference type="Pfam" id="PF00856">
    <property type="entry name" value="SET"/>
    <property type="match status" value="1"/>
</dbReference>
<evidence type="ECO:0000256" key="3">
    <source>
        <dbReference type="ARBA" id="ARBA00022691"/>
    </source>
</evidence>
<sequence length="554" mass="62753">MMMCNGDRGIDDDDDEDDSEACLMELLGGITIHHEWREEDNNIVAKVTPGLVDPSTYMDLKKAKRELGRPTFRDTIREPCDNNDEVLFQNAFVCSESFTSTSNHKIQRPPLQIVHFKDNDRGNGSVASRFLPKGQVIYTERAAVATQQLLLLLQPTKNSREDLKSSNLTAIQDTVQACQQCFRSLEHWTKLVRQQQTTDGQEFAQPSTSIPYPELWPVLPLDFDIIQDVPNAAIRVDKYGRLQCTTCQSLFCSKSCHQQHVDQFGSCCLVQRLFHRLPLLLRDEHDNDDDDDEGVVTPPQSPVVLGSLLFLQLVRHYQTHGHSLQGHWIHRICGTASDLQKLELGKRVQKQDGQSQWQYTLQPLHDYIMNDLLHINGTQDTSILSLDLLESLVAKAARNGVSLLTQSPFKPYYAGLLRKTNYGGRQSEAHHRNMQQLVTVLGQESLYRGMDRDVDAMVAPEITGLFPLTSQCNHSCEPNAQLQSQEFVDAHVDVVALRDIAAGEEVCISYVGRRNNRFQRRKELRGRYLFDCQCERCVKEGLESSRGSSSIGDV</sequence>
<dbReference type="GO" id="GO:0045814">
    <property type="term" value="P:negative regulation of gene expression, epigenetic"/>
    <property type="evidence" value="ECO:0007669"/>
    <property type="project" value="TreeGrafter"/>
</dbReference>
<feature type="domain" description="SET" evidence="4">
    <location>
        <begin position="109"/>
        <end position="511"/>
    </location>
</feature>
<keyword evidence="3" id="KW-0949">S-adenosyl-L-methionine</keyword>